<dbReference type="EMBL" id="CP011494">
    <property type="protein sequence ID" value="AKO54180.1"/>
    <property type="molecule type" value="Genomic_DNA"/>
</dbReference>
<sequence length="287" mass="32001">MKFDQQAGNVHSNVGGGMRVISCCSMAFILVAFSSMCNAQANSEPALQAFNAQYAELLDRHTTVGEKVFMQARMVDYSGLSGDPAWAALVQALAEFPIAGLHTQDQKKAFYLNAYNILSMNMVQQHWPLQTLRSLGSMLNPVWAHDAGVVGGETVTLRALENDVLRAMGDPRVHMAINCASMSCPDLRHEPYVSSRLDKQLDDQCVQFLKQDNKGIILNKPDNVLHLSSIFDWFEGDFEPYGGVEAFVRHYRPYLAKDLTLVPDIPYDWRVNGALSGRDLSRLRADM</sequence>
<evidence type="ECO:0000313" key="3">
    <source>
        <dbReference type="EMBL" id="AKO54180.1"/>
    </source>
</evidence>
<keyword evidence="4" id="KW-1185">Reference proteome</keyword>
<keyword evidence="1" id="KW-0732">Signal</keyword>
<feature type="signal peptide" evidence="1">
    <location>
        <begin position="1"/>
        <end position="39"/>
    </location>
</feature>
<reference evidence="3 4" key="1">
    <citation type="submission" date="2015-05" db="EMBL/GenBank/DDBJ databases">
        <title>Complete genome of Marinobacter psychrophilus strain 20041T isolated from sea-ice of the Canadian Basin.</title>
        <authorList>
            <person name="Song L."/>
            <person name="Ren L."/>
            <person name="Yu Y."/>
            <person name="Wang X."/>
        </authorList>
    </citation>
    <scope>NUCLEOTIDE SEQUENCE [LARGE SCALE GENOMIC DNA]</scope>
    <source>
        <strain evidence="3 4">20041</strain>
    </source>
</reference>
<dbReference type="Proteomes" id="UP000036406">
    <property type="component" value="Chromosome"/>
</dbReference>
<protein>
    <recommendedName>
        <fullName evidence="2">DUF547 domain-containing protein</fullName>
    </recommendedName>
</protein>
<evidence type="ECO:0000313" key="4">
    <source>
        <dbReference type="Proteomes" id="UP000036406"/>
    </source>
</evidence>
<dbReference type="PANTHER" id="PTHR46361">
    <property type="entry name" value="ELECTRON CARRIER/ PROTEIN DISULFIDE OXIDOREDUCTASE"/>
    <property type="match status" value="1"/>
</dbReference>
<dbReference type="PATRIC" id="fig|330734.3.peg.739"/>
<dbReference type="AlphaFoldDB" id="A0A0H4I8X3"/>
<dbReference type="Pfam" id="PF04784">
    <property type="entry name" value="DUF547"/>
    <property type="match status" value="1"/>
</dbReference>
<evidence type="ECO:0000256" key="1">
    <source>
        <dbReference type="SAM" id="SignalP"/>
    </source>
</evidence>
<accession>A0A0H4I8X3</accession>
<feature type="domain" description="DUF547" evidence="2">
    <location>
        <begin position="103"/>
        <end position="209"/>
    </location>
</feature>
<gene>
    <name evidence="3" type="ORF">ABA45_03400</name>
</gene>
<dbReference type="InterPro" id="IPR006869">
    <property type="entry name" value="DUF547"/>
</dbReference>
<proteinExistence type="predicted"/>
<evidence type="ECO:0000259" key="2">
    <source>
        <dbReference type="Pfam" id="PF04784"/>
    </source>
</evidence>
<feature type="chain" id="PRO_5005206501" description="DUF547 domain-containing protein" evidence="1">
    <location>
        <begin position="40"/>
        <end position="287"/>
    </location>
</feature>
<dbReference type="KEGG" id="mpq:ABA45_03400"/>
<dbReference type="PANTHER" id="PTHR46361:SF3">
    <property type="entry name" value="ELECTRON CARRIER_ PROTEIN DISULFIDE OXIDOREDUCTASE"/>
    <property type="match status" value="1"/>
</dbReference>
<dbReference type="STRING" id="330734.ABA45_03400"/>
<name>A0A0H4I8X3_9GAMM</name>
<organism evidence="3 4">
    <name type="scientific">Marinobacter psychrophilus</name>
    <dbReference type="NCBI Taxonomy" id="330734"/>
    <lineage>
        <taxon>Bacteria</taxon>
        <taxon>Pseudomonadati</taxon>
        <taxon>Pseudomonadota</taxon>
        <taxon>Gammaproteobacteria</taxon>
        <taxon>Pseudomonadales</taxon>
        <taxon>Marinobacteraceae</taxon>
        <taxon>Marinobacter</taxon>
    </lineage>
</organism>